<evidence type="ECO:0000313" key="2">
    <source>
        <dbReference type="Proteomes" id="UP000789901"/>
    </source>
</evidence>
<gene>
    <name evidence="1" type="ORF">GMARGA_LOCUS31308</name>
</gene>
<evidence type="ECO:0000313" key="1">
    <source>
        <dbReference type="EMBL" id="CAG8832959.1"/>
    </source>
</evidence>
<name>A0ABN7WI35_GIGMA</name>
<proteinExistence type="predicted"/>
<dbReference type="Proteomes" id="UP000789901">
    <property type="component" value="Unassembled WGS sequence"/>
</dbReference>
<feature type="non-terminal residue" evidence="1">
    <location>
        <position position="1"/>
    </location>
</feature>
<organism evidence="1 2">
    <name type="scientific">Gigaspora margarita</name>
    <dbReference type="NCBI Taxonomy" id="4874"/>
    <lineage>
        <taxon>Eukaryota</taxon>
        <taxon>Fungi</taxon>
        <taxon>Fungi incertae sedis</taxon>
        <taxon>Mucoromycota</taxon>
        <taxon>Glomeromycotina</taxon>
        <taxon>Glomeromycetes</taxon>
        <taxon>Diversisporales</taxon>
        <taxon>Gigasporaceae</taxon>
        <taxon>Gigaspora</taxon>
    </lineage>
</organism>
<comment type="caution">
    <text evidence="1">The sequence shown here is derived from an EMBL/GenBank/DDBJ whole genome shotgun (WGS) entry which is preliminary data.</text>
</comment>
<feature type="non-terminal residue" evidence="1">
    <location>
        <position position="378"/>
    </location>
</feature>
<dbReference type="EMBL" id="CAJVQB010046405">
    <property type="protein sequence ID" value="CAG8832959.1"/>
    <property type="molecule type" value="Genomic_DNA"/>
</dbReference>
<sequence>RLKKHLLIHRINIQKARSKKKNNGDDIPIIDNAYNLKDEEAAETVFEKLIKNACNIDKDSYNSIRFISESETEIIEKSSQWKQKLQETEERIQHLIDTNEISKTDKIKYIFAIHYIKLLQNNTPKLETSRIVAHIHNGSEYRARCIRAWTKKCLENNPLPPSQRGKHPSKSLLHDEVNVFVSCREFLQKMEEYDRLMPKWNDINCEIYEEPNLLPGEKKHILITHDEYIFYTNDSTHKFWGPEEKQLLRKKGLGKGLHIRIFERTHSRCIGIWAFDNATSHTIMNGETQTMVYPDNYEVLSLRSEPKKMKAVLDERGLKNKVPIALDSIPVETIRKHTRLSYRWMDAYRKGLTSQAANYAIKKYKNHHSIPRAELIEN</sequence>
<accession>A0ABN7WI35</accession>
<reference evidence="1 2" key="1">
    <citation type="submission" date="2021-06" db="EMBL/GenBank/DDBJ databases">
        <authorList>
            <person name="Kallberg Y."/>
            <person name="Tangrot J."/>
            <person name="Rosling A."/>
        </authorList>
    </citation>
    <scope>NUCLEOTIDE SEQUENCE [LARGE SCALE GENOMIC DNA]</scope>
    <source>
        <strain evidence="1 2">120-4 pot B 10/14</strain>
    </source>
</reference>
<protein>
    <submittedName>
        <fullName evidence="1">23320_t:CDS:1</fullName>
    </submittedName>
</protein>
<keyword evidence="2" id="KW-1185">Reference proteome</keyword>